<dbReference type="AlphaFoldDB" id="A0A133VLJ2"/>
<name>A0A133VLJ2_9EURY</name>
<evidence type="ECO:0000313" key="2">
    <source>
        <dbReference type="Proteomes" id="UP000070404"/>
    </source>
</evidence>
<protein>
    <submittedName>
        <fullName evidence="1">Uncharacterized protein</fullName>
    </submittedName>
</protein>
<organism evidence="1 2">
    <name type="scientific">candidate division MSBL1 archaeon SCGC-AAA382C18</name>
    <dbReference type="NCBI Taxonomy" id="1698281"/>
    <lineage>
        <taxon>Archaea</taxon>
        <taxon>Methanobacteriati</taxon>
        <taxon>Methanobacteriota</taxon>
        <taxon>candidate division MSBL1</taxon>
    </lineage>
</organism>
<gene>
    <name evidence="1" type="ORF">AKJ52_00450</name>
</gene>
<proteinExistence type="predicted"/>
<dbReference type="EMBL" id="LHYF01000004">
    <property type="protein sequence ID" value="KXB07312.1"/>
    <property type="molecule type" value="Genomic_DNA"/>
</dbReference>
<accession>A0A133VLJ2</accession>
<reference evidence="1 2" key="1">
    <citation type="journal article" date="2016" name="Sci. Rep.">
        <title>Metabolic traits of an uncultured archaeal lineage -MSBL1- from brine pools of the Red Sea.</title>
        <authorList>
            <person name="Mwirichia R."/>
            <person name="Alam I."/>
            <person name="Rashid M."/>
            <person name="Vinu M."/>
            <person name="Ba-Alawi W."/>
            <person name="Anthony Kamau A."/>
            <person name="Kamanda Ngugi D."/>
            <person name="Goker M."/>
            <person name="Klenk H.P."/>
            <person name="Bajic V."/>
            <person name="Stingl U."/>
        </authorList>
    </citation>
    <scope>NUCLEOTIDE SEQUENCE [LARGE SCALE GENOMIC DNA]</scope>
    <source>
        <strain evidence="1">SCGC-AAA382C18</strain>
    </source>
</reference>
<dbReference type="Proteomes" id="UP000070404">
    <property type="component" value="Unassembled WGS sequence"/>
</dbReference>
<evidence type="ECO:0000313" key="1">
    <source>
        <dbReference type="EMBL" id="KXB07312.1"/>
    </source>
</evidence>
<sequence length="83" mass="9754">MSLVEEDEYEVISDKEKDVVHIHDNRDRSNLPAAFIIKKNGDIGNPRTFKRALKLAKDSNGFEEAIQKWEENGIRYHYFCRVD</sequence>
<keyword evidence="2" id="KW-1185">Reference proteome</keyword>
<comment type="caution">
    <text evidence="1">The sequence shown here is derived from an EMBL/GenBank/DDBJ whole genome shotgun (WGS) entry which is preliminary data.</text>
</comment>